<name>A0ABN8W4E6_9BACT</name>
<evidence type="ECO:0000256" key="10">
    <source>
        <dbReference type="ARBA" id="ARBA00023299"/>
    </source>
</evidence>
<keyword evidence="7" id="KW-0479">Metal-binding</keyword>
<dbReference type="PANTHER" id="PTHR43344:SF2">
    <property type="entry name" value="PHOSPHOSERINE PHOSPHATASE"/>
    <property type="match status" value="1"/>
</dbReference>
<dbReference type="InterPro" id="IPR023214">
    <property type="entry name" value="HAD_sf"/>
</dbReference>
<dbReference type="SUPFAM" id="SSF55021">
    <property type="entry name" value="ACT-like"/>
    <property type="match status" value="1"/>
</dbReference>
<evidence type="ECO:0000259" key="14">
    <source>
        <dbReference type="Pfam" id="PF21086"/>
    </source>
</evidence>
<dbReference type="Proteomes" id="UP001157733">
    <property type="component" value="Chromosome"/>
</dbReference>
<dbReference type="EC" id="3.1.3.3" evidence="4"/>
<dbReference type="SFLD" id="SFLDG01137">
    <property type="entry name" value="C1.6.1:_Phosphoserine_Phosphat"/>
    <property type="match status" value="1"/>
</dbReference>
<dbReference type="InterPro" id="IPR036412">
    <property type="entry name" value="HAD-like_sf"/>
</dbReference>
<keyword evidence="6" id="KW-0028">Amino-acid biosynthesis</keyword>
<dbReference type="Pfam" id="PF13740">
    <property type="entry name" value="ACT_6"/>
    <property type="match status" value="1"/>
</dbReference>
<evidence type="ECO:0000256" key="4">
    <source>
        <dbReference type="ARBA" id="ARBA00012640"/>
    </source>
</evidence>
<keyword evidence="10" id="KW-0718">Serine biosynthesis</keyword>
<comment type="similarity">
    <text evidence="3">Belongs to the HAD-like hydrolase superfamily. SerB family.</text>
</comment>
<evidence type="ECO:0000256" key="5">
    <source>
        <dbReference type="ARBA" id="ARBA00015196"/>
    </source>
</evidence>
<evidence type="ECO:0000256" key="13">
    <source>
        <dbReference type="ARBA" id="ARBA00048523"/>
    </source>
</evidence>
<evidence type="ECO:0000256" key="12">
    <source>
        <dbReference type="ARBA" id="ARBA00048138"/>
    </source>
</evidence>
<comment type="catalytic activity">
    <reaction evidence="12">
        <text>O-phospho-L-serine + H2O = L-serine + phosphate</text>
        <dbReference type="Rhea" id="RHEA:21208"/>
        <dbReference type="ChEBI" id="CHEBI:15377"/>
        <dbReference type="ChEBI" id="CHEBI:33384"/>
        <dbReference type="ChEBI" id="CHEBI:43474"/>
        <dbReference type="ChEBI" id="CHEBI:57524"/>
        <dbReference type="EC" id="3.1.3.3"/>
    </reaction>
</comment>
<dbReference type="Gene3D" id="3.30.70.260">
    <property type="match status" value="1"/>
</dbReference>
<dbReference type="Pfam" id="PF21086">
    <property type="entry name" value="ACT_PSP_2"/>
    <property type="match status" value="1"/>
</dbReference>
<dbReference type="PANTHER" id="PTHR43344">
    <property type="entry name" value="PHOSPHOSERINE PHOSPHATASE"/>
    <property type="match status" value="1"/>
</dbReference>
<dbReference type="InterPro" id="IPR004469">
    <property type="entry name" value="PSP"/>
</dbReference>
<evidence type="ECO:0000313" key="16">
    <source>
        <dbReference type="Proteomes" id="UP001157733"/>
    </source>
</evidence>
<organism evidence="15 16">
    <name type="scientific">Nitrospina watsonii</name>
    <dbReference type="NCBI Taxonomy" id="1323948"/>
    <lineage>
        <taxon>Bacteria</taxon>
        <taxon>Pseudomonadati</taxon>
        <taxon>Nitrospinota/Tectimicrobiota group</taxon>
        <taxon>Nitrospinota</taxon>
        <taxon>Nitrospinia</taxon>
        <taxon>Nitrospinales</taxon>
        <taxon>Nitrospinaceae</taxon>
        <taxon>Nitrospina</taxon>
    </lineage>
</organism>
<keyword evidence="9" id="KW-0460">Magnesium</keyword>
<accession>A0ABN8W4E6</accession>
<evidence type="ECO:0000256" key="3">
    <source>
        <dbReference type="ARBA" id="ARBA00009184"/>
    </source>
</evidence>
<evidence type="ECO:0000313" key="15">
    <source>
        <dbReference type="EMBL" id="CAI2718511.1"/>
    </source>
</evidence>
<proteinExistence type="inferred from homology"/>
<evidence type="ECO:0000256" key="6">
    <source>
        <dbReference type="ARBA" id="ARBA00022605"/>
    </source>
</evidence>
<dbReference type="NCBIfam" id="TIGR01488">
    <property type="entry name" value="HAD-SF-IB"/>
    <property type="match status" value="1"/>
</dbReference>
<keyword evidence="8 15" id="KW-0378">Hydrolase</keyword>
<gene>
    <name evidence="15" type="ORF">NSPWAT_1652</name>
</gene>
<dbReference type="SFLD" id="SFLDG01136">
    <property type="entry name" value="C1.6:_Phosphoserine_Phosphatas"/>
    <property type="match status" value="1"/>
</dbReference>
<dbReference type="SUPFAM" id="SSF56784">
    <property type="entry name" value="HAD-like"/>
    <property type="match status" value="1"/>
</dbReference>
<dbReference type="InterPro" id="IPR049148">
    <property type="entry name" value="PSP_ACT"/>
</dbReference>
<dbReference type="GO" id="GO:0016787">
    <property type="term" value="F:hydrolase activity"/>
    <property type="evidence" value="ECO:0007669"/>
    <property type="project" value="UniProtKB-KW"/>
</dbReference>
<dbReference type="EMBL" id="OX336137">
    <property type="protein sequence ID" value="CAI2718511.1"/>
    <property type="molecule type" value="Genomic_DNA"/>
</dbReference>
<evidence type="ECO:0000256" key="9">
    <source>
        <dbReference type="ARBA" id="ARBA00022842"/>
    </source>
</evidence>
<sequence>MPETPNTFQVHVHIAGEDRPGILAEALESVVRCEALVVDIKQFVFSGLLNLSLLLESNSHETLQRLEQEFDEYSRRSKFKINVYPWKPGYRPEAPYCHRLVITVLGRRIGTIAFLELTRTLADLDINIPRIEQLDYADHHVLEIVVGAKQMLTNVDILNALLKFKENFDVDIAVQEDTLFRRNKRLIVFDADMTFLQCEVIDELGKMAGVGDQLKEITHQAMNGDLDFTAALRQRVQLLKGLPVEKLEELFERIPLTPGAEDLVRIVKHLGYKVAIVSGGFQFFIDKLKKKYNLDYGFANQLQIQDGKVTGELEGDIVDARAKERILESVAEKEGLMVQQCVAVGDGANDIHMLARAGLGIAFNAKPIVQKHAQAIISTSNLELILYFLGISGSELQELRQTAQKKSA</sequence>
<dbReference type="SFLD" id="SFLDS00003">
    <property type="entry name" value="Haloacid_Dehalogenase"/>
    <property type="match status" value="1"/>
</dbReference>
<dbReference type="Pfam" id="PF12710">
    <property type="entry name" value="HAD"/>
    <property type="match status" value="1"/>
</dbReference>
<dbReference type="SFLD" id="SFLDF00029">
    <property type="entry name" value="phosphoserine_phosphatase"/>
    <property type="match status" value="1"/>
</dbReference>
<dbReference type="InterPro" id="IPR050582">
    <property type="entry name" value="HAD-like_SerB"/>
</dbReference>
<dbReference type="CDD" id="cd07500">
    <property type="entry name" value="HAD_PSP"/>
    <property type="match status" value="1"/>
</dbReference>
<reference evidence="15 16" key="1">
    <citation type="submission" date="2022-09" db="EMBL/GenBank/DDBJ databases">
        <authorList>
            <person name="Kop L."/>
        </authorList>
    </citation>
    <scope>NUCLEOTIDE SEQUENCE [LARGE SCALE GENOMIC DNA]</scope>
    <source>
        <strain evidence="15 16">347</strain>
    </source>
</reference>
<dbReference type="NCBIfam" id="TIGR00338">
    <property type="entry name" value="serB"/>
    <property type="match status" value="1"/>
</dbReference>
<dbReference type="RefSeq" id="WP_282011406.1">
    <property type="nucleotide sequence ID" value="NZ_OX336137.1"/>
</dbReference>
<dbReference type="InterPro" id="IPR045865">
    <property type="entry name" value="ACT-like_dom_sf"/>
</dbReference>
<comment type="catalytic activity">
    <reaction evidence="13">
        <text>O-phospho-D-serine + H2O = D-serine + phosphate</text>
        <dbReference type="Rhea" id="RHEA:24873"/>
        <dbReference type="ChEBI" id="CHEBI:15377"/>
        <dbReference type="ChEBI" id="CHEBI:35247"/>
        <dbReference type="ChEBI" id="CHEBI:43474"/>
        <dbReference type="ChEBI" id="CHEBI:58680"/>
        <dbReference type="EC" id="3.1.3.3"/>
    </reaction>
</comment>
<comment type="cofactor">
    <cofactor evidence="1">
        <name>Mg(2+)</name>
        <dbReference type="ChEBI" id="CHEBI:18420"/>
    </cofactor>
</comment>
<evidence type="ECO:0000256" key="8">
    <source>
        <dbReference type="ARBA" id="ARBA00022801"/>
    </source>
</evidence>
<comment type="pathway">
    <text evidence="2">Amino-acid biosynthesis; L-serine biosynthesis; L-serine from 3-phospho-D-glycerate: step 3/3.</text>
</comment>
<evidence type="ECO:0000256" key="1">
    <source>
        <dbReference type="ARBA" id="ARBA00001946"/>
    </source>
</evidence>
<evidence type="ECO:0000256" key="2">
    <source>
        <dbReference type="ARBA" id="ARBA00005135"/>
    </source>
</evidence>
<dbReference type="Gene3D" id="3.40.50.1000">
    <property type="entry name" value="HAD superfamily/HAD-like"/>
    <property type="match status" value="1"/>
</dbReference>
<evidence type="ECO:0000256" key="11">
    <source>
        <dbReference type="ARBA" id="ARBA00031693"/>
    </source>
</evidence>
<protein>
    <recommendedName>
        <fullName evidence="5">Phosphoserine phosphatase</fullName>
        <ecNumber evidence="4">3.1.3.3</ecNumber>
    </recommendedName>
    <alternativeName>
        <fullName evidence="11">O-phosphoserine phosphohydrolase</fullName>
    </alternativeName>
</protein>
<keyword evidence="16" id="KW-1185">Reference proteome</keyword>
<evidence type="ECO:0000256" key="7">
    <source>
        <dbReference type="ARBA" id="ARBA00022723"/>
    </source>
</evidence>
<feature type="domain" description="Phosphoserine phosphatase ACT" evidence="14">
    <location>
        <begin position="101"/>
        <end position="175"/>
    </location>
</feature>